<evidence type="ECO:0000256" key="6">
    <source>
        <dbReference type="ARBA" id="ARBA00023180"/>
    </source>
</evidence>
<dbReference type="GO" id="GO:0016020">
    <property type="term" value="C:membrane"/>
    <property type="evidence" value="ECO:0007669"/>
    <property type="project" value="UniProtKB-SubCell"/>
</dbReference>
<dbReference type="PANTHER" id="PTHR10796:SF130">
    <property type="entry name" value="PATCHED DOMAIN-CONTAINING PROTEIN 3-LIKE PROTEIN"/>
    <property type="match status" value="1"/>
</dbReference>
<feature type="transmembrane region" description="Helical" evidence="8">
    <location>
        <begin position="2754"/>
        <end position="2778"/>
    </location>
</feature>
<feature type="transmembrane region" description="Helical" evidence="8">
    <location>
        <begin position="496"/>
        <end position="517"/>
    </location>
</feature>
<feature type="transmembrane region" description="Helical" evidence="8">
    <location>
        <begin position="1557"/>
        <end position="1577"/>
    </location>
</feature>
<comment type="subcellular location">
    <subcellularLocation>
        <location evidence="1">Membrane</location>
        <topology evidence="1">Multi-pass membrane protein</topology>
    </subcellularLocation>
</comment>
<feature type="transmembrane region" description="Helical" evidence="8">
    <location>
        <begin position="843"/>
        <end position="866"/>
    </location>
</feature>
<feature type="transmembrane region" description="Helical" evidence="8">
    <location>
        <begin position="3042"/>
        <end position="3062"/>
    </location>
</feature>
<evidence type="ECO:0000313" key="11">
    <source>
        <dbReference type="Proteomes" id="UP000677054"/>
    </source>
</evidence>
<dbReference type="EMBL" id="LR899815">
    <property type="protein sequence ID" value="CAD7242650.1"/>
    <property type="molecule type" value="Genomic_DNA"/>
</dbReference>
<feature type="transmembrane region" description="Helical" evidence="8">
    <location>
        <begin position="2027"/>
        <end position="2047"/>
    </location>
</feature>
<feature type="transmembrane region" description="Helical" evidence="8">
    <location>
        <begin position="768"/>
        <end position="794"/>
    </location>
</feature>
<feature type="compositionally biased region" description="Basic residues" evidence="7">
    <location>
        <begin position="2243"/>
        <end position="2252"/>
    </location>
</feature>
<keyword evidence="3 8" id="KW-0812">Transmembrane</keyword>
<dbReference type="InterPro" id="IPR000731">
    <property type="entry name" value="SSD"/>
</dbReference>
<feature type="transmembrane region" description="Helical" evidence="8">
    <location>
        <begin position="2342"/>
        <end position="2362"/>
    </location>
</feature>
<feature type="transmembrane region" description="Helical" evidence="8">
    <location>
        <begin position="35"/>
        <end position="55"/>
    </location>
</feature>
<feature type="domain" description="SSD" evidence="9">
    <location>
        <begin position="2623"/>
        <end position="2783"/>
    </location>
</feature>
<dbReference type="InterPro" id="IPR051697">
    <property type="entry name" value="Patched_domain-protein"/>
</dbReference>
<sequence>MQKEVHKHTLMHGLLMYCIFRPDVQLGVLLARRPWFFILASVALSSGLSSGLLFWRMYNSENVETWFLPEAPLYQTDMWIRENFPEGVRYEQVIVAGPNVLTPEYFKYMAALDRKIRSVEAGGFAWVDVCARPDEFLEGKIKEKRRKRGTPNLLSPDESSVHQRQENTTTIATEATSRIGYAMPAAAKTKAAQPEPEEITGESAQYDDYSYGWKEDSNEDVFGGDEKGKEKIMYEDKCIYSSSLLLWDEDFDFSAITKEEIRDKITRALDDESMRDVDVILSGVERDAEGRVVGATAVLSIDPISEPWEAKFLDAIFHNVIPRPLGLEVYVASARSYRDGITSVMDNNTIYFVLGFVFITIYLAASMGKFNLLQQRIYLGLATVMSIGMTILSAFGVCLYVGLLPAELHNLMPFLILGIGIDDTLVIIQCLENVVNAGRILKAEERVEEALKQAGVSITITTLTDIFAFGVGATTVSRMPSHFHLKHSGSKPSRGLHAVVVVLVTVGLLGVNCWGLSGLTNEFDRSWFLDKGYLREFLTALQELFPESGYRAEFYIGDVDYFRERESLLELYKRLDGLPGVRDGSVEFWYKAFMEYLKDEKEYPKTEAEFKDNVSTFLVFSKKGRKYLRDVQYTGNLLLDFNITASRGRYQHIHFNDGMEKRRGIDEVEEVLHSVRFRFRDPFRGCLGPDYLAIRSNQASDADLWSRSGDVVSEELIKNLGLTLAGVFVVVLLMVGDLRVSLWVFTCILFTLIGIAGGIRFAGLTVEIMTSILMILSVGLAVDYSTHIAHKFMVTYSDSKDARVRITLTEIGPPVFKGGLTTMMAFMFCFWSTNYLFKVTLTVIWLSVIYGLYHGLIYLPVMLSWFGHDPFVDIMPSMKNSTSTDVLEMNLEDTEEGKLPIVPTKNYSTISWKVLWKKSKGEYPMGSEPGHPQLEVAGGHESSLKIDRKEGCAVASYRQRRVVAAFQPISGKLPMETADLVLNLIVETWFLPEAPLYQTDMWIQENFPEGVRYEQVIVAGPTVLTPEYFKYIDPISEPWESRFLDAIFHNVLHWPLGLEVYVASARSYRDGITAVIDNNRNYFVLGFVFITIYLAASMGKFNLLQQRIYLGLATVMSIGMTILSAFGACLYVGLLPAELHNLMPFLILGIGIDDTLCLENVVNAGGILKAEERVGEALKQAGVSITITTLTDIIAFGVGATTVSRLPDLFHLKYSGSKSSRGLHAAADSDEIRLGILLARRPWFFILASVALSSGLSSGLLFWRMYNSENVETWFLPEAPLYQTEMWIRENFPEGVRYEQVIVAGPNVLKPEYFKYMAALDRKIRSVEAGGFAWVDVCARPDEFLEGKIKEKRRKRDTPNLLSPDESSVHQVQATAAKTKAAQPEPEGITGESAQYDDYSYGWKEDSNEDVFGGDEKGKEKVMYEDKCIYSSSLLLWDEDFDFSAITKEEIRDKVTRALDDESMKDVDVILSGVERDAEGRVEGATAVLSVYILKDRTNITNIQGQRIDPISEPWEAKFLDAIFHNVLPRPLGLEVYVASARSHRDGITSVIDNNRIYFVFGFVFITIYLAAFMGKFNLLQQRIYLGLATVLSIGMTILSAFGACLYVGLLPAELHNLMPFLILGIGIDDTLVIIQCLENVVNAGGILKAEERVGEALKQAGVSITITTLTDIFAFGVGATTKIPMLRSFCIFTAVGIFIVYVMNLIFIVPILSLDEKRRDAGREGCLCIQLPDNYKPNRCMQKQLMDEFFQRLLGPLIVKTPVKVVVVLVTVGLLGVNCWGLSGLTNEFDRSWFLDEGYLKDFLTALQELFPESGYRAEFYIGDVDYFRERESLMELYKRLDGLPGVRDGSVEFWYPAFLEYLKDEKEYPKTEAEFKDKVSTFLVFSKKGRKYLRDVQYTGNLLLDFNITASRGRYQHIHFNDGVEKRRGIDEVEEVLHSVRFRFRDAFRGCLGPDYLAIRSNQASDADLWSRSARRGPSERIEGGSADIRCLQVVSEELIKNLGLTLAGVFVVVLLMVGDLRVSLWVFTCILFTLIGIAGGIRFAGLTVEIMTSILMILSVGLAVDYSTHIAHKFMVTYSDSKDARVRITLIEIGPPVFNGGLTTMMAFMFCFWSTNYLFKVSLTVIWLSVIYGLYHGLIYLPVMLSWFGPDPFVDVMPSMKNSPSTDVLEMNLEDTEGGKLPIVPTKNYSTFSWKVLWKKSKGEYPMGSEPGHPQLEDAGGQESSPKGDRKEGCAVASYRQRRGRTRREHRSDCRVNRIRTGINWKCRSIPKPHLLHTSRKWVKTSWEESAVTSTPPQNPSSTSKSRSKHIKFNQTNPKQIKLHVGTNGLGLLLARRPWFFILASVALSSGLSSGLLFWRMDNTENIEMWFLPEAPLYQTDMWIQENFPEGVRYEHVIVAGPNVLTPEYFKYMAALDKKIRSVEAGGFAWVDVCARPDEFLEGKVKEKKWKRDTPKMLNPDESSVPQRQEDSNEDVFGGNKKGKEKVMYEDKCIYSSSLLLWDEDFDFSAITKEEIRDKITRALDDESMRDVDVILSGVERDAEGRVVGATAVLSVYILKDRTNITNIQGQRIDPISEPWEAKFLDAIFHNVLPRPLGLEVYVASARSYRDGITAVIDNNRIYFVLGFVFITIYLAASMGKFNFLQQRIYLGFATVLSIVMTILSAFGACLYVGLLPADLHNLTPFLILGIGIDDTFVIIQCLENLVNAGGILKAEERVGEALKQAGVSITITTLTDIFAFGVGATTKIPILRSFCIFTAVGIFIVYVMNLIFIVPILSLDEKRRDAGREGCLCIQLPDEYKPNRCMQKKLMEVFFQRLLGPLIVKTPVKVVVVLVTVGLLGVNCWGLSGLTNEFDRSWFLDKGYLREFLTALQELFPESGYRAEFYIGDVDYFRERESLLELYKRLDGLPGVRDGSVEFWYKAFMEYLKDEKEYPKTEAEFKDKVSTFLVFSKKGRKYLRDVQYTGNLLLDFNITASRGRYQHIHFNDGVEKRRGIDEVEEVLHSVRFRIRDAFRGCLGPDYLAIRTNQASDVVSEELIKNLGLTLAGVFVVVLLMVGDLRVSLWVFTCILFTLIGIAGGIRFAGLTVEIMTSILMILSVGLAVDYSTHIAHKFMVTYSDSKDARVRITLTETGPPVFNGGLTTMMAFMFCFWSSNYIFKVSLTWRVLWKKSKGEYPMGSEPGHPQLEDAGGHESPPKFDDKEGCVVASYRQRRGSQA</sequence>
<feature type="compositionally biased region" description="Low complexity" evidence="7">
    <location>
        <begin position="2296"/>
        <end position="2308"/>
    </location>
</feature>
<feature type="compositionally biased region" description="Basic and acidic residues" evidence="7">
    <location>
        <begin position="3190"/>
        <end position="3208"/>
    </location>
</feature>
<feature type="transmembrane region" description="Helical" evidence="8">
    <location>
        <begin position="1082"/>
        <end position="1102"/>
    </location>
</feature>
<comment type="similarity">
    <text evidence="2">Belongs to the patched family.</text>
</comment>
<feature type="transmembrane region" description="Helical" evidence="8">
    <location>
        <begin position="377"/>
        <end position="403"/>
    </location>
</feature>
<keyword evidence="4 8" id="KW-1133">Transmembrane helix</keyword>
<feature type="transmembrane region" description="Helical" evidence="8">
    <location>
        <begin position="716"/>
        <end position="735"/>
    </location>
</feature>
<feature type="transmembrane region" description="Helical" evidence="8">
    <location>
        <begin position="742"/>
        <end position="762"/>
    </location>
</feature>
<feature type="transmembrane region" description="Helical" evidence="8">
    <location>
        <begin position="3141"/>
        <end position="3163"/>
    </location>
</feature>
<feature type="region of interest" description="Disordered" evidence="7">
    <location>
        <begin position="2292"/>
        <end position="2316"/>
    </location>
</feature>
<feature type="transmembrane region" description="Helical" evidence="8">
    <location>
        <begin position="2128"/>
        <end position="2151"/>
    </location>
</feature>
<feature type="transmembrane region" description="Helical" evidence="8">
    <location>
        <begin position="3094"/>
        <end position="3115"/>
    </location>
</feature>
<evidence type="ECO:0000256" key="4">
    <source>
        <dbReference type="ARBA" id="ARBA00022989"/>
    </source>
</evidence>
<feature type="transmembrane region" description="Helical" evidence="8">
    <location>
        <begin position="2053"/>
        <end position="2079"/>
    </location>
</feature>
<keyword evidence="11" id="KW-1185">Reference proteome</keyword>
<dbReference type="OrthoDB" id="6510177at2759"/>
<feature type="transmembrane region" description="Helical" evidence="8">
    <location>
        <begin position="454"/>
        <end position="476"/>
    </location>
</feature>
<feature type="transmembrane region" description="Helical" evidence="8">
    <location>
        <begin position="1690"/>
        <end position="1713"/>
    </location>
</feature>
<feature type="transmembrane region" description="Helical" evidence="8">
    <location>
        <begin position="1108"/>
        <end position="1134"/>
    </location>
</feature>
<feature type="transmembrane region" description="Helical" evidence="8">
    <location>
        <begin position="2652"/>
        <end position="2677"/>
    </location>
</feature>
<evidence type="ECO:0000313" key="10">
    <source>
        <dbReference type="EMBL" id="CAD7242650.1"/>
    </source>
</evidence>
<feature type="region of interest" description="Disordered" evidence="7">
    <location>
        <begin position="3180"/>
        <end position="3208"/>
    </location>
</feature>
<evidence type="ECO:0000259" key="9">
    <source>
        <dbReference type="PROSITE" id="PS50156"/>
    </source>
</evidence>
<feature type="transmembrane region" description="Helical" evidence="8">
    <location>
        <begin position="815"/>
        <end position="837"/>
    </location>
</feature>
<feature type="transmembrane region" description="Helical" evidence="8">
    <location>
        <begin position="1243"/>
        <end position="1263"/>
    </location>
</feature>
<feature type="region of interest" description="Disordered" evidence="7">
    <location>
        <begin position="2208"/>
        <end position="2253"/>
    </location>
</feature>
<feature type="region of interest" description="Disordered" evidence="7">
    <location>
        <begin position="2454"/>
        <end position="2482"/>
    </location>
</feature>
<dbReference type="SUPFAM" id="SSF82866">
    <property type="entry name" value="Multidrug efflux transporter AcrB transmembrane domain"/>
    <property type="match status" value="7"/>
</dbReference>
<protein>
    <recommendedName>
        <fullName evidence="9">SSD domain-containing protein</fullName>
    </recommendedName>
</protein>
<evidence type="ECO:0000256" key="2">
    <source>
        <dbReference type="ARBA" id="ARBA00005585"/>
    </source>
</evidence>
<feature type="transmembrane region" description="Helical" evidence="8">
    <location>
        <begin position="3068"/>
        <end position="3087"/>
    </location>
</feature>
<dbReference type="InterPro" id="IPR003392">
    <property type="entry name" value="PTHD_SSD"/>
</dbReference>
<dbReference type="Gene3D" id="1.20.1640.10">
    <property type="entry name" value="Multidrug efflux transporter AcrB transmembrane domain"/>
    <property type="match status" value="7"/>
</dbReference>
<proteinExistence type="inferred from homology"/>
<keyword evidence="5 8" id="KW-0472">Membrane</keyword>
<gene>
    <name evidence="10" type="ORF">DSTB1V02_LOCUS2606</name>
</gene>
<name>A0A7R8X8N8_9CRUS</name>
<feature type="transmembrane region" description="Helical" evidence="8">
    <location>
        <begin position="2100"/>
        <end position="2122"/>
    </location>
</feature>
<feature type="domain" description="SSD" evidence="9">
    <location>
        <begin position="1079"/>
        <end position="1209"/>
    </location>
</feature>
<evidence type="ECO:0000256" key="3">
    <source>
        <dbReference type="ARBA" id="ARBA00022692"/>
    </source>
</evidence>
<feature type="transmembrane region" description="Helical" evidence="8">
    <location>
        <begin position="2624"/>
        <end position="2640"/>
    </location>
</feature>
<dbReference type="Pfam" id="PF02460">
    <property type="entry name" value="Patched"/>
    <property type="match status" value="2"/>
</dbReference>
<dbReference type="PROSITE" id="PS50156">
    <property type="entry name" value="SSD"/>
    <property type="match status" value="4"/>
</dbReference>
<reference evidence="10" key="1">
    <citation type="submission" date="2020-11" db="EMBL/GenBank/DDBJ databases">
        <authorList>
            <person name="Tran Van P."/>
        </authorList>
    </citation>
    <scope>NUCLEOTIDE SEQUENCE</scope>
</reference>
<organism evidence="10">
    <name type="scientific">Darwinula stevensoni</name>
    <dbReference type="NCBI Taxonomy" id="69355"/>
    <lineage>
        <taxon>Eukaryota</taxon>
        <taxon>Metazoa</taxon>
        <taxon>Ecdysozoa</taxon>
        <taxon>Arthropoda</taxon>
        <taxon>Crustacea</taxon>
        <taxon>Oligostraca</taxon>
        <taxon>Ostracoda</taxon>
        <taxon>Podocopa</taxon>
        <taxon>Podocopida</taxon>
        <taxon>Darwinulocopina</taxon>
        <taxon>Darwinuloidea</taxon>
        <taxon>Darwinulidae</taxon>
        <taxon>Darwinula</taxon>
    </lineage>
</organism>
<feature type="transmembrane region" description="Helical" evidence="8">
    <location>
        <begin position="2001"/>
        <end position="2020"/>
    </location>
</feature>
<keyword evidence="6" id="KW-0325">Glycoprotein</keyword>
<dbReference type="Proteomes" id="UP000677054">
    <property type="component" value="Unassembled WGS sequence"/>
</dbReference>
<feature type="transmembrane region" description="Helical" evidence="8">
    <location>
        <begin position="1584"/>
        <end position="1610"/>
    </location>
</feature>
<feature type="region of interest" description="Disordered" evidence="7">
    <location>
        <begin position="147"/>
        <end position="168"/>
    </location>
</feature>
<evidence type="ECO:0000256" key="5">
    <source>
        <dbReference type="ARBA" id="ARBA00023136"/>
    </source>
</evidence>
<feature type="domain" description="SSD" evidence="9">
    <location>
        <begin position="1555"/>
        <end position="1715"/>
    </location>
</feature>
<feature type="domain" description="SSD" evidence="9">
    <location>
        <begin position="348"/>
        <end position="481"/>
    </location>
</feature>
<accession>A0A7R8X8N8</accession>
<evidence type="ECO:0000256" key="8">
    <source>
        <dbReference type="SAM" id="Phobius"/>
    </source>
</evidence>
<feature type="transmembrane region" description="Helical" evidence="8">
    <location>
        <begin position="349"/>
        <end position="365"/>
    </location>
</feature>
<dbReference type="InterPro" id="IPR053958">
    <property type="entry name" value="HMGCR/SNAP/NPC1-like_SSD"/>
</dbReference>
<dbReference type="Pfam" id="PF12349">
    <property type="entry name" value="Sterol-sensing"/>
    <property type="match status" value="2"/>
</dbReference>
<dbReference type="EMBL" id="CAJPEV010000298">
    <property type="protein sequence ID" value="CAG0883652.1"/>
    <property type="molecule type" value="Genomic_DNA"/>
</dbReference>
<evidence type="ECO:0000256" key="7">
    <source>
        <dbReference type="SAM" id="MobiDB-lite"/>
    </source>
</evidence>
<evidence type="ECO:0000256" key="1">
    <source>
        <dbReference type="ARBA" id="ARBA00004141"/>
    </source>
</evidence>
<dbReference type="PANTHER" id="PTHR10796">
    <property type="entry name" value="PATCHED-RELATED"/>
    <property type="match status" value="1"/>
</dbReference>